<reference evidence="3" key="2">
    <citation type="submission" date="2020-09" db="EMBL/GenBank/DDBJ databases">
        <authorList>
            <person name="Sun Q."/>
            <person name="Kim S."/>
        </authorList>
    </citation>
    <scope>NUCLEOTIDE SEQUENCE</scope>
    <source>
        <strain evidence="3">KCTC 12988</strain>
    </source>
</reference>
<feature type="signal peptide" evidence="1">
    <location>
        <begin position="1"/>
        <end position="18"/>
    </location>
</feature>
<proteinExistence type="predicted"/>
<dbReference type="EMBL" id="BMXI01000001">
    <property type="protein sequence ID" value="GHC41412.1"/>
    <property type="molecule type" value="Genomic_DNA"/>
</dbReference>
<evidence type="ECO:0000313" key="4">
    <source>
        <dbReference type="Proteomes" id="UP000644507"/>
    </source>
</evidence>
<feature type="domain" description="Ice-binding protein C-terminal" evidence="2">
    <location>
        <begin position="251"/>
        <end position="273"/>
    </location>
</feature>
<sequence length="273" mass="27481">MKIPIIASLGASTLVVSAATYSTTFTPGFTAGNLDGQDNWVAQGQWQADGSGNVSNTSGAFIRAHNTSVLGSTDIGESMEITATFSLTGFTTPSTDIASFEEGILQLGMSHQQGVQSFAYGLAAGLFYSPGSGNLVFRGNQGIEGAGTSSITVGDASTLGSTTWTMQTIFTKTAADTYSVEASLSGSAGTFALNYVANGEGAVASDLDTDSDGGGILGGMQALPSSAGSGGVATPPFGSVTVSDYSVMVNPVPEPSSALLLGLGGLLIARRRR</sequence>
<evidence type="ECO:0000313" key="3">
    <source>
        <dbReference type="EMBL" id="GHC41412.1"/>
    </source>
</evidence>
<dbReference type="Pfam" id="PF07589">
    <property type="entry name" value="PEP-CTERM"/>
    <property type="match status" value="1"/>
</dbReference>
<dbReference type="AlphaFoldDB" id="A0A918TCL5"/>
<accession>A0A918TCL5</accession>
<dbReference type="InterPro" id="IPR013424">
    <property type="entry name" value="Ice-binding_C"/>
</dbReference>
<protein>
    <recommendedName>
        <fullName evidence="2">Ice-binding protein C-terminal domain-containing protein</fullName>
    </recommendedName>
</protein>
<feature type="chain" id="PRO_5037965673" description="Ice-binding protein C-terminal domain-containing protein" evidence="1">
    <location>
        <begin position="19"/>
        <end position="273"/>
    </location>
</feature>
<dbReference type="RefSeq" id="WP_189566621.1">
    <property type="nucleotide sequence ID" value="NZ_BMXI01000001.1"/>
</dbReference>
<keyword evidence="1" id="KW-0732">Signal</keyword>
<reference evidence="3" key="1">
    <citation type="journal article" date="2014" name="Int. J. Syst. Evol. Microbiol.">
        <title>Complete genome sequence of Corynebacterium casei LMG S-19264T (=DSM 44701T), isolated from a smear-ripened cheese.</title>
        <authorList>
            <consortium name="US DOE Joint Genome Institute (JGI-PGF)"/>
            <person name="Walter F."/>
            <person name="Albersmeier A."/>
            <person name="Kalinowski J."/>
            <person name="Ruckert C."/>
        </authorList>
    </citation>
    <scope>NUCLEOTIDE SEQUENCE</scope>
    <source>
        <strain evidence="3">KCTC 12988</strain>
    </source>
</reference>
<keyword evidence="4" id="KW-1185">Reference proteome</keyword>
<dbReference type="NCBIfam" id="TIGR02595">
    <property type="entry name" value="PEP_CTERM"/>
    <property type="match status" value="1"/>
</dbReference>
<evidence type="ECO:0000256" key="1">
    <source>
        <dbReference type="SAM" id="SignalP"/>
    </source>
</evidence>
<name>A0A918TCL5_9BACT</name>
<comment type="caution">
    <text evidence="3">The sequence shown here is derived from an EMBL/GenBank/DDBJ whole genome shotgun (WGS) entry which is preliminary data.</text>
</comment>
<gene>
    <name evidence="3" type="ORF">GCM10007100_02720</name>
</gene>
<organism evidence="3 4">
    <name type="scientific">Roseibacillus persicicus</name>
    <dbReference type="NCBI Taxonomy" id="454148"/>
    <lineage>
        <taxon>Bacteria</taxon>
        <taxon>Pseudomonadati</taxon>
        <taxon>Verrucomicrobiota</taxon>
        <taxon>Verrucomicrobiia</taxon>
        <taxon>Verrucomicrobiales</taxon>
        <taxon>Verrucomicrobiaceae</taxon>
        <taxon>Roseibacillus</taxon>
    </lineage>
</organism>
<dbReference type="Proteomes" id="UP000644507">
    <property type="component" value="Unassembled WGS sequence"/>
</dbReference>
<evidence type="ECO:0000259" key="2">
    <source>
        <dbReference type="Pfam" id="PF07589"/>
    </source>
</evidence>